<gene>
    <name evidence="2" type="ORF">PCL_00876</name>
</gene>
<evidence type="ECO:0000313" key="3">
    <source>
        <dbReference type="Proteomes" id="UP000245956"/>
    </source>
</evidence>
<evidence type="ECO:0000256" key="1">
    <source>
        <dbReference type="SAM" id="MobiDB-lite"/>
    </source>
</evidence>
<feature type="region of interest" description="Disordered" evidence="1">
    <location>
        <begin position="217"/>
        <end position="268"/>
    </location>
</feature>
<sequence length="358" mass="38856">MSWQGMDGWSNVWIGVSDAKPNPSLVDHQPCRGPGRPLPHLAQCLPCPPGGWRPPIWQRRVLAVDDELLAINPVLAWAVPFSGVVRHSALRCTSGRSASAPSGTPARMPACQETQAGLLVSPSLSVGESRHLAAGRNRQRGPGRIVAQQSTRQPASEPALALNDGSPGAASVLHLAKQDPTDGAVDVKARTTPAWDWPPTWGLGKKHLGCMSVRSLESGEDRRAQKDGERRRQIAKPSKAVSEKTFACKSNPPKRHVPATGQFPYLPPPAKRLPRLHVVIAHERTRQKALRLHRRRPAKQGLWHGNVFGDTCIVRCDGTRAARRSGILSRAWTHANTPEAEQDNSPSLADSQPAELVT</sequence>
<protein>
    <submittedName>
        <fullName evidence="2">Uncharacterized protein</fullName>
    </submittedName>
</protein>
<name>A0A2U3E415_PURLI</name>
<reference evidence="2 3" key="1">
    <citation type="journal article" date="2016" name="Front. Microbiol.">
        <title>Genome and transcriptome sequences reveal the specific parasitism of the nematophagous Purpureocillium lilacinum 36-1.</title>
        <authorList>
            <person name="Xie J."/>
            <person name="Li S."/>
            <person name="Mo C."/>
            <person name="Xiao X."/>
            <person name="Peng D."/>
            <person name="Wang G."/>
            <person name="Xiao Y."/>
        </authorList>
    </citation>
    <scope>NUCLEOTIDE SEQUENCE [LARGE SCALE GENOMIC DNA]</scope>
    <source>
        <strain evidence="2 3">36-1</strain>
    </source>
</reference>
<organism evidence="2 3">
    <name type="scientific">Purpureocillium lilacinum</name>
    <name type="common">Paecilomyces lilacinus</name>
    <dbReference type="NCBI Taxonomy" id="33203"/>
    <lineage>
        <taxon>Eukaryota</taxon>
        <taxon>Fungi</taxon>
        <taxon>Dikarya</taxon>
        <taxon>Ascomycota</taxon>
        <taxon>Pezizomycotina</taxon>
        <taxon>Sordariomycetes</taxon>
        <taxon>Hypocreomycetidae</taxon>
        <taxon>Hypocreales</taxon>
        <taxon>Ophiocordycipitaceae</taxon>
        <taxon>Purpureocillium</taxon>
    </lineage>
</organism>
<proteinExistence type="predicted"/>
<dbReference type="AlphaFoldDB" id="A0A2U3E415"/>
<feature type="region of interest" description="Disordered" evidence="1">
    <location>
        <begin position="133"/>
        <end position="161"/>
    </location>
</feature>
<dbReference type="EMBL" id="LCWV01000012">
    <property type="protein sequence ID" value="PWI69229.1"/>
    <property type="molecule type" value="Genomic_DNA"/>
</dbReference>
<dbReference type="Proteomes" id="UP000245956">
    <property type="component" value="Unassembled WGS sequence"/>
</dbReference>
<accession>A0A2U3E415</accession>
<feature type="region of interest" description="Disordered" evidence="1">
    <location>
        <begin position="333"/>
        <end position="358"/>
    </location>
</feature>
<evidence type="ECO:0000313" key="2">
    <source>
        <dbReference type="EMBL" id="PWI69229.1"/>
    </source>
</evidence>
<feature type="compositionally biased region" description="Basic and acidic residues" evidence="1">
    <location>
        <begin position="217"/>
        <end position="232"/>
    </location>
</feature>
<comment type="caution">
    <text evidence="2">The sequence shown here is derived from an EMBL/GenBank/DDBJ whole genome shotgun (WGS) entry which is preliminary data.</text>
</comment>